<reference evidence="2 3" key="1">
    <citation type="journal article" date="2021" name="Nat. Plants">
        <title>The Taxus genome provides insights into paclitaxel biosynthesis.</title>
        <authorList>
            <person name="Xiong X."/>
            <person name="Gou J."/>
            <person name="Liao Q."/>
            <person name="Li Y."/>
            <person name="Zhou Q."/>
            <person name="Bi G."/>
            <person name="Li C."/>
            <person name="Du R."/>
            <person name="Wang X."/>
            <person name="Sun T."/>
            <person name="Guo L."/>
            <person name="Liang H."/>
            <person name="Lu P."/>
            <person name="Wu Y."/>
            <person name="Zhang Z."/>
            <person name="Ro D.K."/>
            <person name="Shang Y."/>
            <person name="Huang S."/>
            <person name="Yan J."/>
        </authorList>
    </citation>
    <scope>NUCLEOTIDE SEQUENCE [LARGE SCALE GENOMIC DNA]</scope>
    <source>
        <strain evidence="2">Ta-2019</strain>
    </source>
</reference>
<sequence length="95" mass="10713">ECVGILARCAMWCSCRASEPPQPMHPAPQTKSKPPRRWSDIGASQFMLGLMDTSYLGALRLLIIGTPRSRPSYPYRRQQTPHARHDKPLTRGGRI</sequence>
<name>A0AA38CBC3_TAXCH</name>
<proteinExistence type="predicted"/>
<feature type="non-terminal residue" evidence="2">
    <location>
        <position position="95"/>
    </location>
</feature>
<accession>A0AA38CBC3</accession>
<evidence type="ECO:0000313" key="2">
    <source>
        <dbReference type="EMBL" id="KAH9298461.1"/>
    </source>
</evidence>
<evidence type="ECO:0000256" key="1">
    <source>
        <dbReference type="SAM" id="MobiDB-lite"/>
    </source>
</evidence>
<keyword evidence="3" id="KW-1185">Reference proteome</keyword>
<feature type="region of interest" description="Disordered" evidence="1">
    <location>
        <begin position="17"/>
        <end position="38"/>
    </location>
</feature>
<gene>
    <name evidence="2" type="ORF">KI387_030143</name>
</gene>
<comment type="caution">
    <text evidence="2">The sequence shown here is derived from an EMBL/GenBank/DDBJ whole genome shotgun (WGS) entry which is preliminary data.</text>
</comment>
<organism evidence="2 3">
    <name type="scientific">Taxus chinensis</name>
    <name type="common">Chinese yew</name>
    <name type="synonym">Taxus wallichiana var. chinensis</name>
    <dbReference type="NCBI Taxonomy" id="29808"/>
    <lineage>
        <taxon>Eukaryota</taxon>
        <taxon>Viridiplantae</taxon>
        <taxon>Streptophyta</taxon>
        <taxon>Embryophyta</taxon>
        <taxon>Tracheophyta</taxon>
        <taxon>Spermatophyta</taxon>
        <taxon>Pinopsida</taxon>
        <taxon>Pinidae</taxon>
        <taxon>Conifers II</taxon>
        <taxon>Cupressales</taxon>
        <taxon>Taxaceae</taxon>
        <taxon>Taxus</taxon>
    </lineage>
</organism>
<dbReference type="EMBL" id="JAHRHJ020000010">
    <property type="protein sequence ID" value="KAH9298461.1"/>
    <property type="molecule type" value="Genomic_DNA"/>
</dbReference>
<dbReference type="Proteomes" id="UP000824469">
    <property type="component" value="Unassembled WGS sequence"/>
</dbReference>
<dbReference type="AlphaFoldDB" id="A0AA38CBC3"/>
<protein>
    <submittedName>
        <fullName evidence="2">Uncharacterized protein</fullName>
    </submittedName>
</protein>
<evidence type="ECO:0000313" key="3">
    <source>
        <dbReference type="Proteomes" id="UP000824469"/>
    </source>
</evidence>
<feature type="region of interest" description="Disordered" evidence="1">
    <location>
        <begin position="70"/>
        <end position="95"/>
    </location>
</feature>
<feature type="non-terminal residue" evidence="2">
    <location>
        <position position="1"/>
    </location>
</feature>